<proteinExistence type="predicted"/>
<keyword evidence="2" id="KW-1133">Transmembrane helix</keyword>
<evidence type="ECO:0000313" key="3">
    <source>
        <dbReference type="EMBL" id="SIS79439.1"/>
    </source>
</evidence>
<dbReference type="EMBL" id="FTOO01000004">
    <property type="protein sequence ID" value="SIS79439.1"/>
    <property type="molecule type" value="Genomic_DNA"/>
</dbReference>
<keyword evidence="2" id="KW-0812">Transmembrane</keyword>
<keyword evidence="2" id="KW-0472">Membrane</keyword>
<feature type="compositionally biased region" description="Basic residues" evidence="1">
    <location>
        <begin position="148"/>
        <end position="161"/>
    </location>
</feature>
<organism evidence="3 4">
    <name type="scientific">Alicyclobacillus vulcanalis</name>
    <dbReference type="NCBI Taxonomy" id="252246"/>
    <lineage>
        <taxon>Bacteria</taxon>
        <taxon>Bacillati</taxon>
        <taxon>Bacillota</taxon>
        <taxon>Bacilli</taxon>
        <taxon>Bacillales</taxon>
        <taxon>Alicyclobacillaceae</taxon>
        <taxon>Alicyclobacillus</taxon>
    </lineage>
</organism>
<reference evidence="4" key="1">
    <citation type="submission" date="2017-01" db="EMBL/GenBank/DDBJ databases">
        <authorList>
            <person name="Varghese N."/>
            <person name="Submissions S."/>
        </authorList>
    </citation>
    <scope>NUCLEOTIDE SEQUENCE [LARGE SCALE GENOMIC DNA]</scope>
    <source>
        <strain evidence="4">DSM 16176</strain>
    </source>
</reference>
<accession>A0A1N7M092</accession>
<dbReference type="Proteomes" id="UP000186156">
    <property type="component" value="Unassembled WGS sequence"/>
</dbReference>
<evidence type="ECO:0000256" key="1">
    <source>
        <dbReference type="SAM" id="MobiDB-lite"/>
    </source>
</evidence>
<dbReference type="STRING" id="252246.SAMN05421799_104117"/>
<gene>
    <name evidence="3" type="ORF">SAMN05421799_104117</name>
</gene>
<dbReference type="AlphaFoldDB" id="A0A1N7M092"/>
<name>A0A1N7M092_9BACL</name>
<sequence>MMYWIIVLSVLAALIAAYTAFYFWARKRQRQFDEQFLAHKQRFEVFVLSKRRVRERGKQGIARFVPLTTYQVVGRVTLGQTMKGLHVHRTANVTFRTTKEEYDKIEVNRKYRMDIAGDFIGNVVAEVTNKRRRELERKRQEQVATRGKGMRRFSFARRKPE</sequence>
<evidence type="ECO:0000256" key="2">
    <source>
        <dbReference type="SAM" id="Phobius"/>
    </source>
</evidence>
<feature type="transmembrane region" description="Helical" evidence="2">
    <location>
        <begin position="6"/>
        <end position="25"/>
    </location>
</feature>
<evidence type="ECO:0000313" key="4">
    <source>
        <dbReference type="Proteomes" id="UP000186156"/>
    </source>
</evidence>
<keyword evidence="4" id="KW-1185">Reference proteome</keyword>
<protein>
    <submittedName>
        <fullName evidence="3">Uncharacterized protein</fullName>
    </submittedName>
</protein>
<feature type="region of interest" description="Disordered" evidence="1">
    <location>
        <begin position="137"/>
        <end position="161"/>
    </location>
</feature>